<feature type="region of interest" description="Disordered" evidence="10">
    <location>
        <begin position="857"/>
        <end position="900"/>
    </location>
</feature>
<dbReference type="Pfam" id="PF16842">
    <property type="entry name" value="RRM_occluded"/>
    <property type="match status" value="1"/>
</dbReference>
<dbReference type="SMART" id="SM00386">
    <property type="entry name" value="HAT"/>
    <property type="match status" value="4"/>
</dbReference>
<dbReference type="SUPFAM" id="SSF54928">
    <property type="entry name" value="RNA-binding domain, RBD"/>
    <property type="match status" value="3"/>
</dbReference>
<dbReference type="PANTHER" id="PTHR23003">
    <property type="entry name" value="RNA RECOGNITION MOTIF RRM DOMAIN CONTAINING PROTEIN"/>
    <property type="match status" value="1"/>
</dbReference>
<accession>A0AAN7BB79</accession>
<feature type="compositionally biased region" description="Basic and acidic residues" evidence="10">
    <location>
        <begin position="1082"/>
        <end position="1123"/>
    </location>
</feature>
<evidence type="ECO:0000256" key="4">
    <source>
        <dbReference type="ARBA" id="ARBA00022884"/>
    </source>
</evidence>
<evidence type="ECO:0000256" key="8">
    <source>
        <dbReference type="ARBA" id="ARBA00093627"/>
    </source>
</evidence>
<dbReference type="EMBL" id="MU858091">
    <property type="protein sequence ID" value="KAK4214630.1"/>
    <property type="molecule type" value="Genomic_DNA"/>
</dbReference>
<protein>
    <recommendedName>
        <fullName evidence="8">U4/U6 snRNA-associated-splicing factor PRP24</fullName>
    </recommendedName>
</protein>
<keyword evidence="6" id="KW-0539">Nucleus</keyword>
<dbReference type="AlphaFoldDB" id="A0AAN7BB79"/>
<feature type="compositionally biased region" description="Basic and acidic residues" evidence="10">
    <location>
        <begin position="524"/>
        <end position="533"/>
    </location>
</feature>
<dbReference type="PROSITE" id="PS50102">
    <property type="entry name" value="RRM"/>
    <property type="match status" value="3"/>
</dbReference>
<dbReference type="SUPFAM" id="SSF48452">
    <property type="entry name" value="TPR-like"/>
    <property type="match status" value="1"/>
</dbReference>
<dbReference type="Gene3D" id="3.30.70.330">
    <property type="match status" value="4"/>
</dbReference>
<dbReference type="GO" id="GO:0006397">
    <property type="term" value="P:mRNA processing"/>
    <property type="evidence" value="ECO:0007669"/>
    <property type="project" value="UniProtKB-KW"/>
</dbReference>
<reference evidence="12" key="2">
    <citation type="submission" date="2023-05" db="EMBL/GenBank/DDBJ databases">
        <authorList>
            <consortium name="Lawrence Berkeley National Laboratory"/>
            <person name="Steindorff A."/>
            <person name="Hensen N."/>
            <person name="Bonometti L."/>
            <person name="Westerberg I."/>
            <person name="Brannstrom I.O."/>
            <person name="Guillou S."/>
            <person name="Cros-Aarteil S."/>
            <person name="Calhoun S."/>
            <person name="Haridas S."/>
            <person name="Kuo A."/>
            <person name="Mondo S."/>
            <person name="Pangilinan J."/>
            <person name="Riley R."/>
            <person name="Labutti K."/>
            <person name="Andreopoulos B."/>
            <person name="Lipzen A."/>
            <person name="Chen C."/>
            <person name="Yanf M."/>
            <person name="Daum C."/>
            <person name="Ng V."/>
            <person name="Clum A."/>
            <person name="Ohm R."/>
            <person name="Martin F."/>
            <person name="Silar P."/>
            <person name="Natvig D."/>
            <person name="Lalanne C."/>
            <person name="Gautier V."/>
            <person name="Ament-Velasquez S.L."/>
            <person name="Kruys A."/>
            <person name="Hutchinson M.I."/>
            <person name="Powell A.J."/>
            <person name="Barry K."/>
            <person name="Miller A.N."/>
            <person name="Grigoriev I.V."/>
            <person name="Debuchy R."/>
            <person name="Gladieux P."/>
            <person name="Thoren M.H."/>
            <person name="Johannesson H."/>
        </authorList>
    </citation>
    <scope>NUCLEOTIDE SEQUENCE</scope>
    <source>
        <strain evidence="12">PSN293</strain>
    </source>
</reference>
<dbReference type="InterPro" id="IPR035979">
    <property type="entry name" value="RBD_domain_sf"/>
</dbReference>
<dbReference type="InterPro" id="IPR011990">
    <property type="entry name" value="TPR-like_helical_dom_sf"/>
</dbReference>
<feature type="compositionally biased region" description="Basic and acidic residues" evidence="10">
    <location>
        <begin position="995"/>
        <end position="1012"/>
    </location>
</feature>
<name>A0AAN7BB79_9PEZI</name>
<dbReference type="InterPro" id="IPR003107">
    <property type="entry name" value="HAT"/>
</dbReference>
<dbReference type="GO" id="GO:0005688">
    <property type="term" value="C:U6 snRNP"/>
    <property type="evidence" value="ECO:0007669"/>
    <property type="project" value="UniProtKB-ARBA"/>
</dbReference>
<keyword evidence="5" id="KW-0508">mRNA splicing</keyword>
<evidence type="ECO:0000256" key="3">
    <source>
        <dbReference type="ARBA" id="ARBA00022737"/>
    </source>
</evidence>
<evidence type="ECO:0000256" key="7">
    <source>
        <dbReference type="ARBA" id="ARBA00093374"/>
    </source>
</evidence>
<feature type="domain" description="RRM" evidence="11">
    <location>
        <begin position="777"/>
        <end position="854"/>
    </location>
</feature>
<dbReference type="Pfam" id="PF00076">
    <property type="entry name" value="RRM_1"/>
    <property type="match status" value="3"/>
</dbReference>
<reference evidence="12" key="1">
    <citation type="journal article" date="2023" name="Mol. Phylogenet. Evol.">
        <title>Genome-scale phylogeny and comparative genomics of the fungal order Sordariales.</title>
        <authorList>
            <person name="Hensen N."/>
            <person name="Bonometti L."/>
            <person name="Westerberg I."/>
            <person name="Brannstrom I.O."/>
            <person name="Guillou S."/>
            <person name="Cros-Aarteil S."/>
            <person name="Calhoun S."/>
            <person name="Haridas S."/>
            <person name="Kuo A."/>
            <person name="Mondo S."/>
            <person name="Pangilinan J."/>
            <person name="Riley R."/>
            <person name="LaButti K."/>
            <person name="Andreopoulos B."/>
            <person name="Lipzen A."/>
            <person name="Chen C."/>
            <person name="Yan M."/>
            <person name="Daum C."/>
            <person name="Ng V."/>
            <person name="Clum A."/>
            <person name="Steindorff A."/>
            <person name="Ohm R.A."/>
            <person name="Martin F."/>
            <person name="Silar P."/>
            <person name="Natvig D.O."/>
            <person name="Lalanne C."/>
            <person name="Gautier V."/>
            <person name="Ament-Velasquez S.L."/>
            <person name="Kruys A."/>
            <person name="Hutchinson M.I."/>
            <person name="Powell A.J."/>
            <person name="Barry K."/>
            <person name="Miller A.N."/>
            <person name="Grigoriev I.V."/>
            <person name="Debuchy R."/>
            <person name="Gladieux P."/>
            <person name="Hiltunen Thoren M."/>
            <person name="Johannesson H."/>
        </authorList>
    </citation>
    <scope>NUCLEOTIDE SEQUENCE</scope>
    <source>
        <strain evidence="12">PSN293</strain>
    </source>
</reference>
<feature type="region of interest" description="Disordered" evidence="10">
    <location>
        <begin position="995"/>
        <end position="1123"/>
    </location>
</feature>
<dbReference type="InterPro" id="IPR050374">
    <property type="entry name" value="RRT5_SRSF_SR"/>
</dbReference>
<dbReference type="FunFam" id="3.30.70.330:FF:000365">
    <property type="entry name" value="U4/U6 snRNA-associated-splicing factor PRP24"/>
    <property type="match status" value="1"/>
</dbReference>
<comment type="subcellular location">
    <subcellularLocation>
        <location evidence="1">Nucleus</location>
    </subcellularLocation>
</comment>
<dbReference type="GO" id="GO:0003729">
    <property type="term" value="F:mRNA binding"/>
    <property type="evidence" value="ECO:0007669"/>
    <property type="project" value="TreeGrafter"/>
</dbReference>
<evidence type="ECO:0000313" key="13">
    <source>
        <dbReference type="Proteomes" id="UP001301769"/>
    </source>
</evidence>
<dbReference type="GO" id="GO:0008380">
    <property type="term" value="P:RNA splicing"/>
    <property type="evidence" value="ECO:0007669"/>
    <property type="project" value="UniProtKB-KW"/>
</dbReference>
<evidence type="ECO:0000256" key="9">
    <source>
        <dbReference type="PROSITE-ProRule" id="PRU00176"/>
    </source>
</evidence>
<feature type="domain" description="RRM" evidence="11">
    <location>
        <begin position="608"/>
        <end position="685"/>
    </location>
</feature>
<evidence type="ECO:0000259" key="11">
    <source>
        <dbReference type="PROSITE" id="PS50102"/>
    </source>
</evidence>
<feature type="region of interest" description="Disordered" evidence="10">
    <location>
        <begin position="519"/>
        <end position="604"/>
    </location>
</feature>
<feature type="compositionally biased region" description="Low complexity" evidence="10">
    <location>
        <begin position="534"/>
        <end position="545"/>
    </location>
</feature>
<comment type="function">
    <text evidence="7">Functions as a recycling factor of the spliceosome, a machinery that forms on each precursor-messenger RNA (pre-mRNA) and catalyzes the removal of introns. Chaperones the re-annealing of U4 and U6 snRNAs (small nuclear RNAs) released from previous rounds of splicing, an initial step in reforming the U4/U6-U5 tri-snRNP (small nuclear ribonucleoprotein) that can reassemble into another spliceosome complex; this step involves binding U6 and facilitating the unwinding of the U6 internal stem loop, followed by base-pairing of U6 to U4.</text>
</comment>
<dbReference type="SMART" id="SM00360">
    <property type="entry name" value="RRM"/>
    <property type="match status" value="4"/>
</dbReference>
<feature type="compositionally biased region" description="Basic and acidic residues" evidence="10">
    <location>
        <begin position="579"/>
        <end position="604"/>
    </location>
</feature>
<dbReference type="InterPro" id="IPR031766">
    <property type="entry name" value="RRM_occluded"/>
</dbReference>
<feature type="compositionally biased region" description="Low complexity" evidence="10">
    <location>
        <begin position="1059"/>
        <end position="1072"/>
    </location>
</feature>
<dbReference type="InterPro" id="IPR012677">
    <property type="entry name" value="Nucleotide-bd_a/b_plait_sf"/>
</dbReference>
<dbReference type="Proteomes" id="UP001301769">
    <property type="component" value="Unassembled WGS sequence"/>
</dbReference>
<evidence type="ECO:0000256" key="5">
    <source>
        <dbReference type="ARBA" id="ARBA00023187"/>
    </source>
</evidence>
<sequence>MASPVGEDNWVNYVDHQLHGALDLEKRVQIVESFRKAVAAEPGSLKVWMAYCEYFWSLYADCQLGSDAGWPADDQHRGREIFTLDAALRLWQEGYEAVQYRLSDSHELWNRWVALEMELLARSVTEPGIRRITHLFRDRLAVPHATWDNTSQMFSTFLSQHNPGAYEYEMQEATKKAQDAKRLYHLREPFEGKLSAALQSADAAQIKTAMSDYLDWEVRGVKQSKKEPLMNLRICFGLFSRALTGPLASDSDTWQNYLVLISTLHSDVKAKRTKIKTNDLPKMLDVHQRAVHHVPWCGPIWARYILAAEEAGLSFTAIERIKHGATNSGHLDRDGMEAVLDMYSAWCGYLKRTAMNPTATEEAVDLAEVGLPTALEDVKHWGKRQYGDEYRGDPTFRLEKIYIQFLTEKKDDIEGARAIWEQLSTIDIHAKSYDFWLNWFLWEMVVFGSAKNKTRSPTPHTLAQGLRTPSFATRVFEKALHVKDMDWPERIMEVYLKHCNDYELAETLREAQDTIYKTRKGVAKRREREKRQLAEQQAAYAAQMQNTPAPSSHDQVMADAPPADPELNAKRKRAPSVDQGRDGDELASKRPKSESGDAAELKRDRENTSVFISNLPDDVTITRIKKFFKGYGHINNVMLKKEPGAPPVAHVELSSPEDVQSALLRDGKYFDQNAKETVHVSSATNCTLYVTNFPPQFFEKDIRALFEDCGEIHSVRFPSLIANARRRFCYITFRDHAFAEAATKLDGKSMRDGSKLVAKYSDPPGRSGRTGPQAEERELHVVHIPYGMTEDEIKQMFSKTGTVVDVRLIRNLKRESTGTAFVVMESKEQAQEAIKTLDKAVIEKRVLKVELSKPPRAAKVATNNGPANISNGASPESADSLTVAGSPAAGEASAHHNNESLIEVRRRQVVMMNIPDTMNVDQLRRLLAPIEPITRLTLYPQHSGAIAELKDHLAAARAALVVQGMEIEGTGGRRLRVGAHHELFEQEPETRIDRVDQASGKAERPTENKKTAAELMPPPPPVVRPSMKPVSVNRPTLGRGGKRGGLAISGAIHKKLPVNTNTNGTPATNGTTGSSGGGKSNADFKKLFLSGGKEENEHEKSDAKREVKDDAKPEDKEEINKEL</sequence>
<feature type="compositionally biased region" description="Polar residues" evidence="10">
    <location>
        <begin position="861"/>
        <end position="880"/>
    </location>
</feature>
<dbReference type="InterPro" id="IPR000504">
    <property type="entry name" value="RRM_dom"/>
</dbReference>
<evidence type="ECO:0000256" key="6">
    <source>
        <dbReference type="ARBA" id="ARBA00023242"/>
    </source>
</evidence>
<gene>
    <name evidence="12" type="ORF">QBC37DRAFT_147667</name>
</gene>
<evidence type="ECO:0000256" key="2">
    <source>
        <dbReference type="ARBA" id="ARBA00022664"/>
    </source>
</evidence>
<dbReference type="Gene3D" id="1.25.40.10">
    <property type="entry name" value="Tetratricopeptide repeat domain"/>
    <property type="match status" value="2"/>
</dbReference>
<evidence type="ECO:0000256" key="1">
    <source>
        <dbReference type="ARBA" id="ARBA00004123"/>
    </source>
</evidence>
<proteinExistence type="predicted"/>
<comment type="caution">
    <text evidence="12">The sequence shown here is derived from an EMBL/GenBank/DDBJ whole genome shotgun (WGS) entry which is preliminary data.</text>
</comment>
<evidence type="ECO:0000256" key="10">
    <source>
        <dbReference type="SAM" id="MobiDB-lite"/>
    </source>
</evidence>
<organism evidence="12 13">
    <name type="scientific">Rhypophila decipiens</name>
    <dbReference type="NCBI Taxonomy" id="261697"/>
    <lineage>
        <taxon>Eukaryota</taxon>
        <taxon>Fungi</taxon>
        <taxon>Dikarya</taxon>
        <taxon>Ascomycota</taxon>
        <taxon>Pezizomycotina</taxon>
        <taxon>Sordariomycetes</taxon>
        <taxon>Sordariomycetidae</taxon>
        <taxon>Sordariales</taxon>
        <taxon>Naviculisporaceae</taxon>
        <taxon>Rhypophila</taxon>
    </lineage>
</organism>
<keyword evidence="4 9" id="KW-0694">RNA-binding</keyword>
<keyword evidence="3" id="KW-0677">Repeat</keyword>
<dbReference type="GO" id="GO:0005737">
    <property type="term" value="C:cytoplasm"/>
    <property type="evidence" value="ECO:0007669"/>
    <property type="project" value="TreeGrafter"/>
</dbReference>
<keyword evidence="2" id="KW-0507">mRNA processing</keyword>
<dbReference type="PANTHER" id="PTHR23003:SF3">
    <property type="entry name" value="FI21236P1-RELATED"/>
    <property type="match status" value="1"/>
</dbReference>
<keyword evidence="13" id="KW-1185">Reference proteome</keyword>
<feature type="domain" description="RRM" evidence="11">
    <location>
        <begin position="686"/>
        <end position="763"/>
    </location>
</feature>
<dbReference type="CDD" id="cd00590">
    <property type="entry name" value="RRM_SF"/>
    <property type="match status" value="1"/>
</dbReference>
<evidence type="ECO:0000313" key="12">
    <source>
        <dbReference type="EMBL" id="KAK4214630.1"/>
    </source>
</evidence>